<proteinExistence type="predicted"/>
<dbReference type="GO" id="GO:0004556">
    <property type="term" value="F:alpha-amylase activity"/>
    <property type="evidence" value="ECO:0007669"/>
    <property type="project" value="UniProtKB-EC"/>
</dbReference>
<dbReference type="SUPFAM" id="SSF49452">
    <property type="entry name" value="Starch-binding domain-like"/>
    <property type="match status" value="1"/>
</dbReference>
<dbReference type="EC" id="3.2.1.1" evidence="4"/>
<feature type="signal peptide" evidence="2">
    <location>
        <begin position="1"/>
        <end position="31"/>
    </location>
</feature>
<dbReference type="InterPro" id="IPR002044">
    <property type="entry name" value="CBM20"/>
</dbReference>
<dbReference type="SMART" id="SM01065">
    <property type="entry name" value="CBM_2"/>
    <property type="match status" value="1"/>
</dbReference>
<keyword evidence="1" id="KW-0106">Calcium</keyword>
<dbReference type="EMBL" id="JAVDQH010000001">
    <property type="protein sequence ID" value="MDR6242404.1"/>
    <property type="molecule type" value="Genomic_DNA"/>
</dbReference>
<evidence type="ECO:0000259" key="3">
    <source>
        <dbReference type="PROSITE" id="PS51166"/>
    </source>
</evidence>
<comment type="caution">
    <text evidence="4">The sequence shown here is derived from an EMBL/GenBank/DDBJ whole genome shotgun (WGS) entry which is preliminary data.</text>
</comment>
<dbReference type="Proteomes" id="UP001185028">
    <property type="component" value="Unassembled WGS sequence"/>
</dbReference>
<feature type="domain" description="CBM20" evidence="3">
    <location>
        <begin position="776"/>
        <end position="882"/>
    </location>
</feature>
<reference evidence="4 5" key="1">
    <citation type="submission" date="2023-07" db="EMBL/GenBank/DDBJ databases">
        <title>Genomic Encyclopedia of Type Strains, Phase IV (KMG-IV): sequencing the most valuable type-strain genomes for metagenomic binning, comparative biology and taxonomic classification.</title>
        <authorList>
            <person name="Goeker M."/>
        </authorList>
    </citation>
    <scope>NUCLEOTIDE SEQUENCE [LARGE SCALE GENOMIC DNA]</scope>
    <source>
        <strain evidence="4 5">DSM 22170</strain>
    </source>
</reference>
<keyword evidence="5" id="KW-1185">Reference proteome</keyword>
<dbReference type="Pfam" id="PF16738">
    <property type="entry name" value="CBM26"/>
    <property type="match status" value="1"/>
</dbReference>
<gene>
    <name evidence="4" type="ORF">JOC58_000288</name>
</gene>
<keyword evidence="4" id="KW-0326">Glycosidase</keyword>
<name>A0ABU1ITA3_9BACL</name>
<dbReference type="InterPro" id="IPR013783">
    <property type="entry name" value="Ig-like_fold"/>
</dbReference>
<evidence type="ECO:0000256" key="1">
    <source>
        <dbReference type="ARBA" id="ARBA00022837"/>
    </source>
</evidence>
<evidence type="ECO:0000313" key="4">
    <source>
        <dbReference type="EMBL" id="MDR6242404.1"/>
    </source>
</evidence>
<feature type="chain" id="PRO_5046274023" evidence="2">
    <location>
        <begin position="32"/>
        <end position="883"/>
    </location>
</feature>
<sequence>MITYRKWAAWLLLACLLFTTVAPMGSSTAQAASPSDPFTWDNANVYFVMTDRFYDGNSSNNNSYGRPTTDASGSQIGTFHGGDIKGLTKKLQEGYFSKLGTNAIWITAPYEQVHGFVGGGSGGDFAHYAYHGYYALDYTSMDKNMGTVEEMREFVDQAHAKGIRVVLDVVMNHPGYSTLKDMEEYNFGKRLNGLNSSWKPASGQTWHSYHDNIDYTDSQAWAGWWSGGWVRAGIGGYPAGGNSDLTLTLSGLPDFRTEVTTNQGLAPVLQTKWNKEGNSNAWVIPAASSLRKDLGISPTDYNIRWLSAWVEEFGIDGFRVDTAKHVDQFRWKQLKNEANTALQKWRQNNPTKAGANWKDSFWMTGEVWGQGVSRNSYYDNGFDSLINFSFQDSNLTDLEGLFSNYASKINTDPGFNVLSYISSHDTKLYDRNALFQAGTALLLAPGGIQTYYGDESARPFGATGSDAQQGTRSDMNWSSTNADLLAHWQKLGQFRYNHPSIGAGAHKQLASAPYTFSRTYNNAAKGINDSVVIATGASGSTAVTVSPVFADGTSVRDAYTGATTVVSGGKTTFTAGSRGVILIEQAGPVSTEPAVSASPAGGSFTTDGVKVTLSASNSTVNRYTVNGTTPTASTGTAFASGDAITIGSGLAVGQSVTLKLFAGSGDKSATASYTFTRAEQPAEPTGLTIHFKKPADWSTPQLYYYETTPVVTGPSWASAPAMTDEGDGWYRYTIPAVTSARVIFKDATHQLPGASQPGLLRSKEGWYDGTTWYDQKPAAAAQQVTFKVTVPSNTTASDTVYVASSLNNWNPADASSQLTRQSDGTYTLTLTPPPGTAISYKLTRGSWNSVETAANGTDITNRTYTVATGSQTVNATVARWKDR</sequence>
<organism evidence="4 5">
    <name type="scientific">Paenibacillus hunanensis</name>
    <dbReference type="NCBI Taxonomy" id="539262"/>
    <lineage>
        <taxon>Bacteria</taxon>
        <taxon>Bacillati</taxon>
        <taxon>Bacillota</taxon>
        <taxon>Bacilli</taxon>
        <taxon>Bacillales</taxon>
        <taxon>Paenibacillaceae</taxon>
        <taxon>Paenibacillus</taxon>
    </lineage>
</organism>
<dbReference type="PANTHER" id="PTHR10357:SF209">
    <property type="entry name" value="PERIPLASMIC ALPHA-AMYLASE"/>
    <property type="match status" value="1"/>
</dbReference>
<dbReference type="SMART" id="SM00642">
    <property type="entry name" value="Aamy"/>
    <property type="match status" value="1"/>
</dbReference>
<evidence type="ECO:0000256" key="2">
    <source>
        <dbReference type="SAM" id="SignalP"/>
    </source>
</evidence>
<dbReference type="PROSITE" id="PS51166">
    <property type="entry name" value="CBM20"/>
    <property type="match status" value="1"/>
</dbReference>
<dbReference type="Gene3D" id="2.60.40.10">
    <property type="entry name" value="Immunoglobulins"/>
    <property type="match status" value="2"/>
</dbReference>
<dbReference type="Gene3D" id="3.20.20.80">
    <property type="entry name" value="Glycosidases"/>
    <property type="match status" value="2"/>
</dbReference>
<accession>A0ABU1ITA3</accession>
<dbReference type="InterPro" id="IPR013784">
    <property type="entry name" value="Carb-bd-like_fold"/>
</dbReference>
<dbReference type="InterPro" id="IPR031965">
    <property type="entry name" value="CBM26"/>
</dbReference>
<dbReference type="Pfam" id="PF00128">
    <property type="entry name" value="Alpha-amylase"/>
    <property type="match status" value="2"/>
</dbReference>
<keyword evidence="2" id="KW-0732">Signal</keyword>
<dbReference type="RefSeq" id="WP_188774863.1">
    <property type="nucleotide sequence ID" value="NZ_BMMB01000003.1"/>
</dbReference>
<evidence type="ECO:0000313" key="5">
    <source>
        <dbReference type="Proteomes" id="UP001185028"/>
    </source>
</evidence>
<dbReference type="InterPro" id="IPR006047">
    <property type="entry name" value="GH13_cat_dom"/>
</dbReference>
<dbReference type="SUPFAM" id="SSF51445">
    <property type="entry name" value="(Trans)glycosidases"/>
    <property type="match status" value="1"/>
</dbReference>
<dbReference type="PANTHER" id="PTHR10357">
    <property type="entry name" value="ALPHA-AMYLASE FAMILY MEMBER"/>
    <property type="match status" value="1"/>
</dbReference>
<keyword evidence="4" id="KW-0378">Hydrolase</keyword>
<protein>
    <submittedName>
        <fullName evidence="4">Alpha-amylase</fullName>
        <ecNumber evidence="4">3.2.1.1</ecNumber>
    </submittedName>
</protein>
<dbReference type="InterPro" id="IPR017853">
    <property type="entry name" value="GH"/>
</dbReference>